<dbReference type="EMBL" id="LIAE01010418">
    <property type="protein sequence ID" value="PAV61339.1"/>
    <property type="molecule type" value="Genomic_DNA"/>
</dbReference>
<comment type="caution">
    <text evidence="2">The sequence shown here is derived from an EMBL/GenBank/DDBJ whole genome shotgun (WGS) entry which is preliminary data.</text>
</comment>
<keyword evidence="3" id="KW-1185">Reference proteome</keyword>
<keyword evidence="1" id="KW-0732">Signal</keyword>
<dbReference type="Proteomes" id="UP000218231">
    <property type="component" value="Unassembled WGS sequence"/>
</dbReference>
<evidence type="ECO:0000256" key="1">
    <source>
        <dbReference type="SAM" id="SignalP"/>
    </source>
</evidence>
<evidence type="ECO:0000313" key="3">
    <source>
        <dbReference type="Proteomes" id="UP000218231"/>
    </source>
</evidence>
<organism evidence="2 3">
    <name type="scientific">Diploscapter pachys</name>
    <dbReference type="NCBI Taxonomy" id="2018661"/>
    <lineage>
        <taxon>Eukaryota</taxon>
        <taxon>Metazoa</taxon>
        <taxon>Ecdysozoa</taxon>
        <taxon>Nematoda</taxon>
        <taxon>Chromadorea</taxon>
        <taxon>Rhabditida</taxon>
        <taxon>Rhabditina</taxon>
        <taxon>Rhabditomorpha</taxon>
        <taxon>Rhabditoidea</taxon>
        <taxon>Rhabditidae</taxon>
        <taxon>Diploscapter</taxon>
    </lineage>
</organism>
<gene>
    <name evidence="2" type="ORF">WR25_18190</name>
</gene>
<feature type="chain" id="PRO_5011996767" description="DUF19 domain-containing protein" evidence="1">
    <location>
        <begin position="21"/>
        <end position="113"/>
    </location>
</feature>
<evidence type="ECO:0000313" key="2">
    <source>
        <dbReference type="EMBL" id="PAV61339.1"/>
    </source>
</evidence>
<dbReference type="AlphaFoldDB" id="A0A2A2JID9"/>
<name>A0A2A2JID9_9BILA</name>
<reference evidence="2 3" key="1">
    <citation type="journal article" date="2017" name="Curr. Biol.">
        <title>Genome architecture and evolution of a unichromosomal asexual nematode.</title>
        <authorList>
            <person name="Fradin H."/>
            <person name="Zegar C."/>
            <person name="Gutwein M."/>
            <person name="Lucas J."/>
            <person name="Kovtun M."/>
            <person name="Corcoran D."/>
            <person name="Baugh L.R."/>
            <person name="Kiontke K."/>
            <person name="Gunsalus K."/>
            <person name="Fitch D.H."/>
            <person name="Piano F."/>
        </authorList>
    </citation>
    <scope>NUCLEOTIDE SEQUENCE [LARGE SCALE GENOMIC DNA]</scope>
    <source>
        <strain evidence="2">PF1309</strain>
    </source>
</reference>
<accession>A0A2A2JID9</accession>
<evidence type="ECO:0008006" key="4">
    <source>
        <dbReference type="Google" id="ProtNLM"/>
    </source>
</evidence>
<proteinExistence type="predicted"/>
<feature type="signal peptide" evidence="1">
    <location>
        <begin position="1"/>
        <end position="20"/>
    </location>
</feature>
<protein>
    <recommendedName>
        <fullName evidence="4">DUF19 domain-containing protein</fullName>
    </recommendedName>
</protein>
<sequence>MSSIFLPICIFSISIAFAYSVDMLDYDTKLVHVNKALNTCTDKFYPTLTDTMKNCESKNADLEKRFKCKKDALFQTDIKNNNKHKKDLSECIWNSAPYNVFLKDQWSNKIEYY</sequence>